<dbReference type="AlphaFoldDB" id="A0A182TWJ9"/>
<feature type="compositionally biased region" description="Pro residues" evidence="1">
    <location>
        <begin position="97"/>
        <end position="106"/>
    </location>
</feature>
<keyword evidence="4" id="KW-1185">Reference proteome</keyword>
<sequence>MLICGGAESSSLDCSATAKDDLTHAAKFECQEEGFAVDQNDCAVFYRCVQEGDSLTAYKFRCGPGTVFSMNENVCVHPRDSEREECRETGNEIDGPAPEPEPAAPEPEPDAPKPEPQTMEQNEQEPMAMGNGELEQNGDAENSVNPEGNAPIGTGQEQPGTGDSEKEDKKPIIDDGVPCEEDGFVGDRNDCQVFYRCIARAD</sequence>
<dbReference type="Proteomes" id="UP000075902">
    <property type="component" value="Unassembled WGS sequence"/>
</dbReference>
<name>A0A182TWJ9_9DIPT</name>
<dbReference type="GO" id="GO:0008061">
    <property type="term" value="F:chitin binding"/>
    <property type="evidence" value="ECO:0007669"/>
    <property type="project" value="InterPro"/>
</dbReference>
<protein>
    <recommendedName>
        <fullName evidence="2">Chitin-binding type-2 domain-containing protein</fullName>
    </recommendedName>
</protein>
<evidence type="ECO:0000313" key="4">
    <source>
        <dbReference type="Proteomes" id="UP000075902"/>
    </source>
</evidence>
<dbReference type="InterPro" id="IPR036508">
    <property type="entry name" value="Chitin-bd_dom_sf"/>
</dbReference>
<dbReference type="PROSITE" id="PS50940">
    <property type="entry name" value="CHIT_BIND_II"/>
    <property type="match status" value="1"/>
</dbReference>
<dbReference type="STRING" id="34690.A0A182TWJ9"/>
<dbReference type="InterPro" id="IPR002557">
    <property type="entry name" value="Chitin-bd_dom"/>
</dbReference>
<dbReference type="Gene3D" id="2.170.140.10">
    <property type="entry name" value="Chitin binding domain"/>
    <property type="match status" value="1"/>
</dbReference>
<evidence type="ECO:0000259" key="2">
    <source>
        <dbReference type="PROSITE" id="PS50940"/>
    </source>
</evidence>
<organism evidence="3 4">
    <name type="scientific">Anopheles melas</name>
    <dbReference type="NCBI Taxonomy" id="34690"/>
    <lineage>
        <taxon>Eukaryota</taxon>
        <taxon>Metazoa</taxon>
        <taxon>Ecdysozoa</taxon>
        <taxon>Arthropoda</taxon>
        <taxon>Hexapoda</taxon>
        <taxon>Insecta</taxon>
        <taxon>Pterygota</taxon>
        <taxon>Neoptera</taxon>
        <taxon>Endopterygota</taxon>
        <taxon>Diptera</taxon>
        <taxon>Nematocera</taxon>
        <taxon>Culicoidea</taxon>
        <taxon>Culicidae</taxon>
        <taxon>Anophelinae</taxon>
        <taxon>Anopheles</taxon>
    </lineage>
</organism>
<dbReference type="VEuPathDB" id="VectorBase:AMEC009605"/>
<dbReference type="SMART" id="SM00494">
    <property type="entry name" value="ChtBD2"/>
    <property type="match status" value="1"/>
</dbReference>
<dbReference type="GO" id="GO:0005576">
    <property type="term" value="C:extracellular region"/>
    <property type="evidence" value="ECO:0007669"/>
    <property type="project" value="InterPro"/>
</dbReference>
<evidence type="ECO:0000256" key="1">
    <source>
        <dbReference type="SAM" id="MobiDB-lite"/>
    </source>
</evidence>
<accession>A0A182TWJ9</accession>
<feature type="domain" description="Chitin-binding type-2" evidence="2">
    <location>
        <begin position="27"/>
        <end position="88"/>
    </location>
</feature>
<proteinExistence type="predicted"/>
<feature type="compositionally biased region" description="Basic and acidic residues" evidence="1">
    <location>
        <begin position="78"/>
        <end position="90"/>
    </location>
</feature>
<feature type="region of interest" description="Disordered" evidence="1">
    <location>
        <begin position="78"/>
        <end position="186"/>
    </location>
</feature>
<dbReference type="Pfam" id="PF01607">
    <property type="entry name" value="CBM_14"/>
    <property type="match status" value="1"/>
</dbReference>
<dbReference type="EnsemblMetazoa" id="AMEC009605-RA">
    <property type="protein sequence ID" value="AMEC009605-PA"/>
    <property type="gene ID" value="AMEC009605"/>
</dbReference>
<reference evidence="3" key="2">
    <citation type="submission" date="2020-05" db="UniProtKB">
        <authorList>
            <consortium name="EnsemblMetazoa"/>
        </authorList>
    </citation>
    <scope>IDENTIFICATION</scope>
    <source>
        <strain evidence="3">CM1001059</strain>
    </source>
</reference>
<feature type="compositionally biased region" description="Basic and acidic residues" evidence="1">
    <location>
        <begin position="163"/>
        <end position="173"/>
    </location>
</feature>
<dbReference type="SUPFAM" id="SSF57625">
    <property type="entry name" value="Invertebrate chitin-binding proteins"/>
    <property type="match status" value="1"/>
</dbReference>
<evidence type="ECO:0000313" key="3">
    <source>
        <dbReference type="EnsemblMetazoa" id="AMEC009605-PA"/>
    </source>
</evidence>
<reference evidence="4" key="1">
    <citation type="submission" date="2014-01" db="EMBL/GenBank/DDBJ databases">
        <title>The Genome Sequence of Anopheles melas CM1001059_A (V2).</title>
        <authorList>
            <consortium name="The Broad Institute Genomics Platform"/>
            <person name="Neafsey D.E."/>
            <person name="Besansky N."/>
            <person name="Howell P."/>
            <person name="Walton C."/>
            <person name="Young S.K."/>
            <person name="Zeng Q."/>
            <person name="Gargeya S."/>
            <person name="Fitzgerald M."/>
            <person name="Haas B."/>
            <person name="Abouelleil A."/>
            <person name="Allen A.W."/>
            <person name="Alvarado L."/>
            <person name="Arachchi H.M."/>
            <person name="Berlin A.M."/>
            <person name="Chapman S.B."/>
            <person name="Gainer-Dewar J."/>
            <person name="Goldberg J."/>
            <person name="Griggs A."/>
            <person name="Gujja S."/>
            <person name="Hansen M."/>
            <person name="Howarth C."/>
            <person name="Imamovic A."/>
            <person name="Ireland A."/>
            <person name="Larimer J."/>
            <person name="McCowan C."/>
            <person name="Murphy C."/>
            <person name="Pearson M."/>
            <person name="Poon T.W."/>
            <person name="Priest M."/>
            <person name="Roberts A."/>
            <person name="Saif S."/>
            <person name="Shea T."/>
            <person name="Sisk P."/>
            <person name="Sykes S."/>
            <person name="Wortman J."/>
            <person name="Nusbaum C."/>
            <person name="Birren B."/>
        </authorList>
    </citation>
    <scope>NUCLEOTIDE SEQUENCE [LARGE SCALE GENOMIC DNA]</scope>
    <source>
        <strain evidence="4">CM1001059</strain>
    </source>
</reference>